<comment type="pathway">
    <text evidence="1 10">Cofactor biosynthesis; (R)-pantothenate biosynthesis; (R)-pantoate from 3-methyl-2-oxobutanoate: step 2/2.</text>
</comment>
<comment type="similarity">
    <text evidence="2 10">Belongs to the ketopantoate reductase family.</text>
</comment>
<proteinExistence type="inferred from homology"/>
<evidence type="ECO:0000256" key="6">
    <source>
        <dbReference type="ARBA" id="ARBA00022857"/>
    </source>
</evidence>
<keyword evidence="5 10" id="KW-0566">Pantothenate biosynthesis</keyword>
<comment type="function">
    <text evidence="10">Catalyzes the NADPH-dependent reduction of ketopantoate into pantoic acid.</text>
</comment>
<dbReference type="InterPro" id="IPR036291">
    <property type="entry name" value="NAD(P)-bd_dom_sf"/>
</dbReference>
<dbReference type="Proteomes" id="UP001336314">
    <property type="component" value="Unassembled WGS sequence"/>
</dbReference>
<name>A0ABU7J041_9GAMM</name>
<evidence type="ECO:0000256" key="4">
    <source>
        <dbReference type="ARBA" id="ARBA00019465"/>
    </source>
</evidence>
<dbReference type="InterPro" id="IPR008927">
    <property type="entry name" value="6-PGluconate_DH-like_C_sf"/>
</dbReference>
<evidence type="ECO:0000256" key="9">
    <source>
        <dbReference type="ARBA" id="ARBA00048793"/>
    </source>
</evidence>
<comment type="caution">
    <text evidence="13">The sequence shown here is derived from an EMBL/GenBank/DDBJ whole genome shotgun (WGS) entry which is preliminary data.</text>
</comment>
<dbReference type="InterPro" id="IPR013752">
    <property type="entry name" value="KPA_reductase"/>
</dbReference>
<keyword evidence="7 10" id="KW-0560">Oxidoreductase</keyword>
<keyword evidence="6 10" id="KW-0521">NADP</keyword>
<evidence type="ECO:0000256" key="1">
    <source>
        <dbReference type="ARBA" id="ARBA00004994"/>
    </source>
</evidence>
<evidence type="ECO:0000313" key="14">
    <source>
        <dbReference type="Proteomes" id="UP001336314"/>
    </source>
</evidence>
<evidence type="ECO:0000256" key="3">
    <source>
        <dbReference type="ARBA" id="ARBA00013014"/>
    </source>
</evidence>
<dbReference type="InterPro" id="IPR013332">
    <property type="entry name" value="KPR_N"/>
</dbReference>
<dbReference type="EC" id="1.1.1.169" evidence="3 10"/>
<evidence type="ECO:0000256" key="8">
    <source>
        <dbReference type="ARBA" id="ARBA00032024"/>
    </source>
</evidence>
<comment type="catalytic activity">
    <reaction evidence="9 10">
        <text>(R)-pantoate + NADP(+) = 2-dehydropantoate + NADPH + H(+)</text>
        <dbReference type="Rhea" id="RHEA:16233"/>
        <dbReference type="ChEBI" id="CHEBI:11561"/>
        <dbReference type="ChEBI" id="CHEBI:15378"/>
        <dbReference type="ChEBI" id="CHEBI:15980"/>
        <dbReference type="ChEBI" id="CHEBI:57783"/>
        <dbReference type="ChEBI" id="CHEBI:58349"/>
        <dbReference type="EC" id="1.1.1.169"/>
    </reaction>
</comment>
<evidence type="ECO:0000313" key="13">
    <source>
        <dbReference type="EMBL" id="MEE1999864.1"/>
    </source>
</evidence>
<organism evidence="13 14">
    <name type="scientific">Alkalimonas cellulosilytica</name>
    <dbReference type="NCBI Taxonomy" id="3058395"/>
    <lineage>
        <taxon>Bacteria</taxon>
        <taxon>Pseudomonadati</taxon>
        <taxon>Pseudomonadota</taxon>
        <taxon>Gammaproteobacteria</taxon>
        <taxon>Alkalimonas</taxon>
    </lineage>
</organism>
<dbReference type="PANTHER" id="PTHR43765:SF2">
    <property type="entry name" value="2-DEHYDROPANTOATE 2-REDUCTASE"/>
    <property type="match status" value="1"/>
</dbReference>
<dbReference type="Pfam" id="PF02558">
    <property type="entry name" value="ApbA"/>
    <property type="match status" value="1"/>
</dbReference>
<dbReference type="InterPro" id="IPR013328">
    <property type="entry name" value="6PGD_dom2"/>
</dbReference>
<evidence type="ECO:0000256" key="10">
    <source>
        <dbReference type="RuleBase" id="RU362068"/>
    </source>
</evidence>
<dbReference type="NCBIfam" id="TIGR00745">
    <property type="entry name" value="apbA_panE"/>
    <property type="match status" value="1"/>
</dbReference>
<accession>A0ABU7J041</accession>
<sequence>MTDLSSKNRQSWLVVGKGAIGLLAACQLQQQGAGVKLWLRQPAPLTVDFTALDGSRHTHHFEPWPVEQPIETAFIAVKAYDALSCIQQLQPLLAENACLILSHNGLGTLEAIQPPLKPMQQLWFLTTTHGAYIEPGYQAERQVVHSGTGSSVLGAIQPASSQTPKVAKALHQAIGPLHCVADIQPYLWQKLLINCLINPLTALHQVENGELAQPRFAAELTQLLDEFCLLAERAGYPQDKAAAWQQLQQVIAQTASNRSSMLQDRLAGRQTELEFITGFVLREAQRLDLRLPGHQQLYQRCQDAGF</sequence>
<evidence type="ECO:0000259" key="11">
    <source>
        <dbReference type="Pfam" id="PF02558"/>
    </source>
</evidence>
<dbReference type="EMBL" id="JAUHLI010000001">
    <property type="protein sequence ID" value="MEE1999864.1"/>
    <property type="molecule type" value="Genomic_DNA"/>
</dbReference>
<feature type="domain" description="Ketopantoate reductase C-terminal" evidence="12">
    <location>
        <begin position="182"/>
        <end position="300"/>
    </location>
</feature>
<dbReference type="PANTHER" id="PTHR43765">
    <property type="entry name" value="2-DEHYDROPANTOATE 2-REDUCTASE-RELATED"/>
    <property type="match status" value="1"/>
</dbReference>
<dbReference type="Pfam" id="PF08546">
    <property type="entry name" value="ApbA_C"/>
    <property type="match status" value="1"/>
</dbReference>
<dbReference type="Gene3D" id="3.40.50.720">
    <property type="entry name" value="NAD(P)-binding Rossmann-like Domain"/>
    <property type="match status" value="1"/>
</dbReference>
<protein>
    <recommendedName>
        <fullName evidence="4 10">2-dehydropantoate 2-reductase</fullName>
        <ecNumber evidence="3 10">1.1.1.169</ecNumber>
    </recommendedName>
    <alternativeName>
        <fullName evidence="8 10">Ketopantoate reductase</fullName>
    </alternativeName>
</protein>
<evidence type="ECO:0000256" key="7">
    <source>
        <dbReference type="ARBA" id="ARBA00023002"/>
    </source>
</evidence>
<evidence type="ECO:0000256" key="2">
    <source>
        <dbReference type="ARBA" id="ARBA00007870"/>
    </source>
</evidence>
<evidence type="ECO:0000259" key="12">
    <source>
        <dbReference type="Pfam" id="PF08546"/>
    </source>
</evidence>
<dbReference type="SUPFAM" id="SSF48179">
    <property type="entry name" value="6-phosphogluconate dehydrogenase C-terminal domain-like"/>
    <property type="match status" value="1"/>
</dbReference>
<feature type="domain" description="Ketopantoate reductase N-terminal" evidence="11">
    <location>
        <begin position="12"/>
        <end position="156"/>
    </location>
</feature>
<gene>
    <name evidence="13" type="ORF">QWY20_00215</name>
</gene>
<dbReference type="InterPro" id="IPR003710">
    <property type="entry name" value="ApbA"/>
</dbReference>
<keyword evidence="14" id="KW-1185">Reference proteome</keyword>
<dbReference type="InterPro" id="IPR050838">
    <property type="entry name" value="Ketopantoate_reductase"/>
</dbReference>
<dbReference type="GO" id="GO:0008677">
    <property type="term" value="F:2-dehydropantoate 2-reductase activity"/>
    <property type="evidence" value="ECO:0007669"/>
    <property type="project" value="UniProtKB-EC"/>
</dbReference>
<evidence type="ECO:0000256" key="5">
    <source>
        <dbReference type="ARBA" id="ARBA00022655"/>
    </source>
</evidence>
<dbReference type="Gene3D" id="1.10.1040.10">
    <property type="entry name" value="N-(1-d-carboxylethyl)-l-norvaline Dehydrogenase, domain 2"/>
    <property type="match status" value="1"/>
</dbReference>
<dbReference type="RefSeq" id="WP_330127029.1">
    <property type="nucleotide sequence ID" value="NZ_JAUHLI010000001.1"/>
</dbReference>
<reference evidence="13 14" key="1">
    <citation type="submission" date="2023-07" db="EMBL/GenBank/DDBJ databases">
        <title>Alkalimonas sp., MEB108 novel, alkaliphilic bacterium isolated from Lonar Lake, India.</title>
        <authorList>
            <person name="Joshi A."/>
            <person name="Thite S."/>
        </authorList>
    </citation>
    <scope>NUCLEOTIDE SEQUENCE [LARGE SCALE GENOMIC DNA]</scope>
    <source>
        <strain evidence="13 14">MEB108</strain>
    </source>
</reference>
<dbReference type="SUPFAM" id="SSF51735">
    <property type="entry name" value="NAD(P)-binding Rossmann-fold domains"/>
    <property type="match status" value="1"/>
</dbReference>